<keyword evidence="2" id="KW-1003">Cell membrane</keyword>
<dbReference type="RefSeq" id="WP_161434635.1">
    <property type="nucleotide sequence ID" value="NZ_WXYO01000002.1"/>
</dbReference>
<feature type="transmembrane region" description="Helical" evidence="6">
    <location>
        <begin position="761"/>
        <end position="786"/>
    </location>
</feature>
<keyword evidence="4 6" id="KW-1133">Transmembrane helix</keyword>
<feature type="transmembrane region" description="Helical" evidence="6">
    <location>
        <begin position="21"/>
        <end position="42"/>
    </location>
</feature>
<dbReference type="InterPro" id="IPR003838">
    <property type="entry name" value="ABC3_permease_C"/>
</dbReference>
<proteinExistence type="predicted"/>
<evidence type="ECO:0000313" key="9">
    <source>
        <dbReference type="EMBL" id="NAS11619.1"/>
    </source>
</evidence>
<feature type="domain" description="MacB-like periplasmic core" evidence="8">
    <location>
        <begin position="439"/>
        <end position="644"/>
    </location>
</feature>
<keyword evidence="5 6" id="KW-0472">Membrane</keyword>
<accession>A0A6L9EB03</accession>
<evidence type="ECO:0000256" key="6">
    <source>
        <dbReference type="SAM" id="Phobius"/>
    </source>
</evidence>
<evidence type="ECO:0000313" key="10">
    <source>
        <dbReference type="Proteomes" id="UP000475249"/>
    </source>
</evidence>
<feature type="domain" description="ABC3 transporter permease C-terminal" evidence="7">
    <location>
        <begin position="680"/>
        <end position="793"/>
    </location>
</feature>
<dbReference type="GO" id="GO:0022857">
    <property type="term" value="F:transmembrane transporter activity"/>
    <property type="evidence" value="ECO:0007669"/>
    <property type="project" value="TreeGrafter"/>
</dbReference>
<dbReference type="EMBL" id="WXYO01000002">
    <property type="protein sequence ID" value="NAS11619.1"/>
    <property type="molecule type" value="Genomic_DNA"/>
</dbReference>
<feature type="transmembrane region" description="Helical" evidence="6">
    <location>
        <begin position="431"/>
        <end position="453"/>
    </location>
</feature>
<evidence type="ECO:0000256" key="5">
    <source>
        <dbReference type="ARBA" id="ARBA00023136"/>
    </source>
</evidence>
<dbReference type="Pfam" id="PF12704">
    <property type="entry name" value="MacB_PCD"/>
    <property type="match status" value="2"/>
</dbReference>
<comment type="subcellular location">
    <subcellularLocation>
        <location evidence="1">Cell membrane</location>
        <topology evidence="1">Multi-pass membrane protein</topology>
    </subcellularLocation>
</comment>
<reference evidence="9 10" key="1">
    <citation type="submission" date="2020-01" db="EMBL/GenBank/DDBJ databases">
        <title>Bacteria diversity of Porities sp.</title>
        <authorList>
            <person name="Wang G."/>
        </authorList>
    </citation>
    <scope>NUCLEOTIDE SEQUENCE [LARGE SCALE GENOMIC DNA]</scope>
    <source>
        <strain evidence="9 10">R33</strain>
    </source>
</reference>
<feature type="transmembrane region" description="Helical" evidence="6">
    <location>
        <begin position="674"/>
        <end position="696"/>
    </location>
</feature>
<organism evidence="9 10">
    <name type="scientific">Poritiphilus flavus</name>
    <dbReference type="NCBI Taxonomy" id="2697053"/>
    <lineage>
        <taxon>Bacteria</taxon>
        <taxon>Pseudomonadati</taxon>
        <taxon>Bacteroidota</taxon>
        <taxon>Flavobacteriia</taxon>
        <taxon>Flavobacteriales</taxon>
        <taxon>Flavobacteriaceae</taxon>
        <taxon>Poritiphilus</taxon>
    </lineage>
</organism>
<comment type="caution">
    <text evidence="9">The sequence shown here is derived from an EMBL/GenBank/DDBJ whole genome shotgun (WGS) entry which is preliminary data.</text>
</comment>
<gene>
    <name evidence="9" type="ORF">GTQ38_06375</name>
</gene>
<feature type="domain" description="MacB-like periplasmic core" evidence="8">
    <location>
        <begin position="20"/>
        <end position="242"/>
    </location>
</feature>
<evidence type="ECO:0000259" key="7">
    <source>
        <dbReference type="Pfam" id="PF02687"/>
    </source>
</evidence>
<dbReference type="Proteomes" id="UP000475249">
    <property type="component" value="Unassembled WGS sequence"/>
</dbReference>
<dbReference type="InterPro" id="IPR050250">
    <property type="entry name" value="Macrolide_Exporter_MacB"/>
</dbReference>
<name>A0A6L9EB03_9FLAO</name>
<sequence length="800" mass="90337">MIKNYLKIAWRNLLKNKGYSAINIGGLALGMAVVILIGLWVADELSFNTYHKNYDRIGQIYERAEDPDSGGLVEGNSMMYVTGTVLKENFQDYFKHILRAYWVMDFSVRYQDETLTQTGEFIDSGALEMFSLEMIKGTYSSMDERNAIVISNSAAKAIFGKEDPIGKSVRINNEMNGVVKGIYKDLPKNTRFENVDFFANWNLLEDNSPWIDDIRDVWDDYSFNLYVELKPQVDPESAQLALSRFFRDYAPESFARLEKYKPELFMYPMSKWHLYNDFEQSYPTKGRISFVWLFAGIGLFVLCLACINFMNLSTARSEKRAKEVGIRKTLGSEKKLLVYQFLGESLLVATMSFVLALALVSLALPWFNNLADKAMHLPLTEPGFWLVCLLITVTTGLLAGSYPALFLSSFRPIKVLKGTFKAGNSASLPRKVLVVFQFAVSIVLTIGTVIVFGQIQHTKNRPMGYDSQNLISIEMNNPEYTGKYNLLRNELKKTGLVLEMSQSSSPLTGIYSNSGGFDWEGKDPDRDTHFGILRVSHDHGNAIGWEFAEGRDFSRDLASDSTAIIINETAVTYMGLEDPVGKYVTRPNTPPLKIIGIVKDLVMESPYQPVRQSVFFLSYEDVNYINIKLNTNGKTSAAISRIREVFAKVVPSANFDYRFVDLEYNKKFQSEQRLGSLAGVFTALAIFISCLGLFGLASFVSEQRTKEIGVRKVLGATVYNLWSMLSKDFVTLVLISCLIAVPMAFYFMNRWLEGYEYRMEISWWIFGLAVAGAMTITILTVSFQALKAASANPIKSLRTE</sequence>
<keyword evidence="10" id="KW-1185">Reference proteome</keyword>
<feature type="transmembrane region" description="Helical" evidence="6">
    <location>
        <begin position="336"/>
        <end position="364"/>
    </location>
</feature>
<feature type="transmembrane region" description="Helical" evidence="6">
    <location>
        <begin position="729"/>
        <end position="749"/>
    </location>
</feature>
<dbReference type="PANTHER" id="PTHR30572:SF18">
    <property type="entry name" value="ABC-TYPE MACROLIDE FAMILY EXPORT SYSTEM PERMEASE COMPONENT 2"/>
    <property type="match status" value="1"/>
</dbReference>
<feature type="transmembrane region" description="Helical" evidence="6">
    <location>
        <begin position="290"/>
        <end position="315"/>
    </location>
</feature>
<evidence type="ECO:0000256" key="1">
    <source>
        <dbReference type="ARBA" id="ARBA00004651"/>
    </source>
</evidence>
<dbReference type="AlphaFoldDB" id="A0A6L9EB03"/>
<evidence type="ECO:0000259" key="8">
    <source>
        <dbReference type="Pfam" id="PF12704"/>
    </source>
</evidence>
<protein>
    <submittedName>
        <fullName evidence="9">FtsX-like permease family protein</fullName>
    </submittedName>
</protein>
<feature type="domain" description="ABC3 transporter permease C-terminal" evidence="7">
    <location>
        <begin position="297"/>
        <end position="409"/>
    </location>
</feature>
<evidence type="ECO:0000256" key="2">
    <source>
        <dbReference type="ARBA" id="ARBA00022475"/>
    </source>
</evidence>
<dbReference type="GO" id="GO:0005886">
    <property type="term" value="C:plasma membrane"/>
    <property type="evidence" value="ECO:0007669"/>
    <property type="project" value="UniProtKB-SubCell"/>
</dbReference>
<evidence type="ECO:0000256" key="3">
    <source>
        <dbReference type="ARBA" id="ARBA00022692"/>
    </source>
</evidence>
<dbReference type="Pfam" id="PF02687">
    <property type="entry name" value="FtsX"/>
    <property type="match status" value="2"/>
</dbReference>
<dbReference type="InterPro" id="IPR025857">
    <property type="entry name" value="MacB_PCD"/>
</dbReference>
<feature type="transmembrane region" description="Helical" evidence="6">
    <location>
        <begin position="384"/>
        <end position="410"/>
    </location>
</feature>
<keyword evidence="3 6" id="KW-0812">Transmembrane</keyword>
<dbReference type="PANTHER" id="PTHR30572">
    <property type="entry name" value="MEMBRANE COMPONENT OF TRANSPORTER-RELATED"/>
    <property type="match status" value="1"/>
</dbReference>
<evidence type="ECO:0000256" key="4">
    <source>
        <dbReference type="ARBA" id="ARBA00022989"/>
    </source>
</evidence>